<feature type="transmembrane region" description="Helical" evidence="1">
    <location>
        <begin position="44"/>
        <end position="63"/>
    </location>
</feature>
<reference evidence="2" key="1">
    <citation type="submission" date="2021-08" db="EMBL/GenBank/DDBJ databases">
        <title>Complete genome sequence of Chryseobacterium sp strain PS-8.</title>
        <authorList>
            <person name="Das S.K."/>
        </authorList>
    </citation>
    <scope>NUCLEOTIDE SEQUENCE</scope>
    <source>
        <strain evidence="2">PS-8</strain>
    </source>
</reference>
<dbReference type="Proteomes" id="UP001430374">
    <property type="component" value="Unassembled WGS sequence"/>
</dbReference>
<keyword evidence="1" id="KW-0812">Transmembrane</keyword>
<feature type="transmembrane region" description="Helical" evidence="1">
    <location>
        <begin position="75"/>
        <end position="94"/>
    </location>
</feature>
<comment type="caution">
    <text evidence="2">The sequence shown here is derived from an EMBL/GenBank/DDBJ whole genome shotgun (WGS) entry which is preliminary data.</text>
</comment>
<dbReference type="RefSeq" id="WP_235132433.1">
    <property type="nucleotide sequence ID" value="NZ_JACSGT010000002.1"/>
</dbReference>
<proteinExistence type="predicted"/>
<evidence type="ECO:0000313" key="3">
    <source>
        <dbReference type="Proteomes" id="UP001430374"/>
    </source>
</evidence>
<evidence type="ECO:0008006" key="4">
    <source>
        <dbReference type="Google" id="ProtNLM"/>
    </source>
</evidence>
<protein>
    <recommendedName>
        <fullName evidence="4">DUF4407 domain-containing protein</fullName>
    </recommendedName>
</protein>
<gene>
    <name evidence="2" type="ORF">H9Q08_17510</name>
</gene>
<keyword evidence="1" id="KW-1133">Transmembrane helix</keyword>
<organism evidence="2 3">
    <name type="scientific">Chryseobacterium indicum</name>
    <dbReference type="NCBI Taxonomy" id="2766954"/>
    <lineage>
        <taxon>Bacteria</taxon>
        <taxon>Pseudomonadati</taxon>
        <taxon>Bacteroidota</taxon>
        <taxon>Flavobacteriia</taxon>
        <taxon>Flavobacteriales</taxon>
        <taxon>Weeksellaceae</taxon>
        <taxon>Chryseobacterium group</taxon>
        <taxon>Chryseobacterium</taxon>
    </lineage>
</organism>
<evidence type="ECO:0000313" key="2">
    <source>
        <dbReference type="EMBL" id="MCF2221087.1"/>
    </source>
</evidence>
<evidence type="ECO:0000256" key="1">
    <source>
        <dbReference type="SAM" id="Phobius"/>
    </source>
</evidence>
<accession>A0ABS9C927</accession>
<keyword evidence="1" id="KW-0472">Membrane</keyword>
<feature type="transmembrane region" description="Helical" evidence="1">
    <location>
        <begin position="313"/>
        <end position="334"/>
    </location>
</feature>
<keyword evidence="3" id="KW-1185">Reference proteome</keyword>
<dbReference type="EMBL" id="JACSGT010000002">
    <property type="protein sequence ID" value="MCF2221087.1"/>
    <property type="molecule type" value="Genomic_DNA"/>
</dbReference>
<sequence length="359" mass="40875">MNNKFTKKKDSPVILILGWVVSFIFFLIGFYHTGQGLQSYQVLGMKYGSFIISFGILMLMIISYTKAVSGSKLALMFYVLFALVNFTCNLNSFYPNDQGEYLYKKELEEKKLAITGYQSEIDKAFLNKSVMDKSKTAENFLGQLSEQIMDGGFKDKSKALVKMIEGTLDLADGSITLLSSGNNQTDYANIAHKYISIIGDKINKYKESHGATNPLINDIANLKEVYVQLLDKKIKDPHPFINHENTEDKATSDFLLRDLVSKMENFKVAADESAKKYNLNLHLPKQVYINNEFGKFSHTFRSIGENTSQAGTWYVIAICLLIDFIIPLSMYFLIRKKEGEESNNPFDRVFNRKPKLQSF</sequence>
<name>A0ABS9C927_9FLAO</name>
<feature type="transmembrane region" description="Helical" evidence="1">
    <location>
        <begin position="12"/>
        <end position="32"/>
    </location>
</feature>